<proteinExistence type="predicted"/>
<dbReference type="Proteomes" id="UP000000305">
    <property type="component" value="Unassembled WGS sequence"/>
</dbReference>
<protein>
    <submittedName>
        <fullName evidence="3">Uncharacterized protein</fullName>
    </submittedName>
</protein>
<evidence type="ECO:0000313" key="4">
    <source>
        <dbReference type="Proteomes" id="UP000000305"/>
    </source>
</evidence>
<dbReference type="KEGG" id="dpx:DAPPUDRAFT_302353"/>
<evidence type="ECO:0000313" key="3">
    <source>
        <dbReference type="EMBL" id="EFX82818.1"/>
    </source>
</evidence>
<gene>
    <name evidence="3" type="ORF">DAPPUDRAFT_302353</name>
</gene>
<dbReference type="HOGENOM" id="CLU_3126453_0_0_1"/>
<sequence length="50" mass="5484">MAQSRNASGNEQTAPASDGNAPLTGKVIPHFVSWVAFVACLFYVYYYEIV</sequence>
<dbReference type="AlphaFoldDB" id="E9GCS0"/>
<keyword evidence="4" id="KW-1185">Reference proteome</keyword>
<organism evidence="3 4">
    <name type="scientific">Daphnia pulex</name>
    <name type="common">Water flea</name>
    <dbReference type="NCBI Taxonomy" id="6669"/>
    <lineage>
        <taxon>Eukaryota</taxon>
        <taxon>Metazoa</taxon>
        <taxon>Ecdysozoa</taxon>
        <taxon>Arthropoda</taxon>
        <taxon>Crustacea</taxon>
        <taxon>Branchiopoda</taxon>
        <taxon>Diplostraca</taxon>
        <taxon>Cladocera</taxon>
        <taxon>Anomopoda</taxon>
        <taxon>Daphniidae</taxon>
        <taxon>Daphnia</taxon>
    </lineage>
</organism>
<keyword evidence="2" id="KW-0812">Transmembrane</keyword>
<dbReference type="EMBL" id="GL732539">
    <property type="protein sequence ID" value="EFX82818.1"/>
    <property type="molecule type" value="Genomic_DNA"/>
</dbReference>
<accession>E9GCS0</accession>
<feature type="region of interest" description="Disordered" evidence="1">
    <location>
        <begin position="1"/>
        <end position="21"/>
    </location>
</feature>
<evidence type="ECO:0000256" key="2">
    <source>
        <dbReference type="SAM" id="Phobius"/>
    </source>
</evidence>
<name>E9GCS0_DAPPU</name>
<keyword evidence="2" id="KW-1133">Transmembrane helix</keyword>
<keyword evidence="2" id="KW-0472">Membrane</keyword>
<feature type="compositionally biased region" description="Polar residues" evidence="1">
    <location>
        <begin position="1"/>
        <end position="15"/>
    </location>
</feature>
<dbReference type="InParanoid" id="E9GCS0"/>
<reference evidence="3 4" key="1">
    <citation type="journal article" date="2011" name="Science">
        <title>The ecoresponsive genome of Daphnia pulex.</title>
        <authorList>
            <person name="Colbourne J.K."/>
            <person name="Pfrender M.E."/>
            <person name="Gilbert D."/>
            <person name="Thomas W.K."/>
            <person name="Tucker A."/>
            <person name="Oakley T.H."/>
            <person name="Tokishita S."/>
            <person name="Aerts A."/>
            <person name="Arnold G.J."/>
            <person name="Basu M.K."/>
            <person name="Bauer D.J."/>
            <person name="Caceres C.E."/>
            <person name="Carmel L."/>
            <person name="Casola C."/>
            <person name="Choi J.H."/>
            <person name="Detter J.C."/>
            <person name="Dong Q."/>
            <person name="Dusheyko S."/>
            <person name="Eads B.D."/>
            <person name="Frohlich T."/>
            <person name="Geiler-Samerotte K.A."/>
            <person name="Gerlach D."/>
            <person name="Hatcher P."/>
            <person name="Jogdeo S."/>
            <person name="Krijgsveld J."/>
            <person name="Kriventseva E.V."/>
            <person name="Kultz D."/>
            <person name="Laforsch C."/>
            <person name="Lindquist E."/>
            <person name="Lopez J."/>
            <person name="Manak J.R."/>
            <person name="Muller J."/>
            <person name="Pangilinan J."/>
            <person name="Patwardhan R.P."/>
            <person name="Pitluck S."/>
            <person name="Pritham E.J."/>
            <person name="Rechtsteiner A."/>
            <person name="Rho M."/>
            <person name="Rogozin I.B."/>
            <person name="Sakarya O."/>
            <person name="Salamov A."/>
            <person name="Schaack S."/>
            <person name="Shapiro H."/>
            <person name="Shiga Y."/>
            <person name="Skalitzky C."/>
            <person name="Smith Z."/>
            <person name="Souvorov A."/>
            <person name="Sung W."/>
            <person name="Tang Z."/>
            <person name="Tsuchiya D."/>
            <person name="Tu H."/>
            <person name="Vos H."/>
            <person name="Wang M."/>
            <person name="Wolf Y.I."/>
            <person name="Yamagata H."/>
            <person name="Yamada T."/>
            <person name="Ye Y."/>
            <person name="Shaw J.R."/>
            <person name="Andrews J."/>
            <person name="Crease T.J."/>
            <person name="Tang H."/>
            <person name="Lucas S.M."/>
            <person name="Robertson H.M."/>
            <person name="Bork P."/>
            <person name="Koonin E.V."/>
            <person name="Zdobnov E.M."/>
            <person name="Grigoriev I.V."/>
            <person name="Lynch M."/>
            <person name="Boore J.L."/>
        </authorList>
    </citation>
    <scope>NUCLEOTIDE SEQUENCE [LARGE SCALE GENOMIC DNA]</scope>
</reference>
<evidence type="ECO:0000256" key="1">
    <source>
        <dbReference type="SAM" id="MobiDB-lite"/>
    </source>
</evidence>
<feature type="transmembrane region" description="Helical" evidence="2">
    <location>
        <begin position="27"/>
        <end position="46"/>
    </location>
</feature>